<dbReference type="InterPro" id="IPR052918">
    <property type="entry name" value="Motility_Chemotaxis_Reg"/>
</dbReference>
<dbReference type="Pfam" id="PF06739">
    <property type="entry name" value="SBBP"/>
    <property type="match status" value="2"/>
</dbReference>
<dbReference type="PANTHER" id="PTHR35580:SF1">
    <property type="entry name" value="PHYTASE-LIKE DOMAIN-CONTAINING PROTEIN"/>
    <property type="match status" value="1"/>
</dbReference>
<dbReference type="SUPFAM" id="SSF63829">
    <property type="entry name" value="Calcium-dependent phosphotriesterase"/>
    <property type="match status" value="1"/>
</dbReference>
<proteinExistence type="predicted"/>
<dbReference type="InterPro" id="IPR011042">
    <property type="entry name" value="6-blade_b-propeller_TolB-like"/>
</dbReference>
<dbReference type="AlphaFoldDB" id="A0A0F9AIW5"/>
<accession>A0A0F9AIW5</accession>
<sequence length="411" mass="46325">FPPGPFIEWRKTWGGSDNDILHEMVVDSTGYFYIAGETWSYGNGSSDLLLVKMNETFSQYTTWGGAESEIFNGMVFDSNENIYITGSTSSYGAGEDDVVLLKYSKNLVLEWYRIWGENSSDSCLGIAIDSLDNIYVAGITNSPNYDVFLAKYNHSGSLQWNRTWNTEDNNITEKVSSIVIDSSDQIFLGVNTNVTGEEWFILKYDSSGILLLNTSYSKYIPIEFLVLDSLDNLYAVGSNNDTYLTKFDNYGSIEWNFTCIQNILRGTEVLAIDPSDNIYIAGTELINVSVILYGHNISDYDTYLMKFNASGTLDWNRTLLGNNRYPEILEFDFLGNVYLGGSLEMIATKDLNVFIEIFDSSGNSLRNQSGGWEGDAYVIGIYAESPQSFFVAQNSPRFEGWDYEIILTKYL</sequence>
<evidence type="ECO:0000313" key="1">
    <source>
        <dbReference type="EMBL" id="KKK98255.1"/>
    </source>
</evidence>
<reference evidence="1" key="1">
    <citation type="journal article" date="2015" name="Nature">
        <title>Complex archaea that bridge the gap between prokaryotes and eukaryotes.</title>
        <authorList>
            <person name="Spang A."/>
            <person name="Saw J.H."/>
            <person name="Jorgensen S.L."/>
            <person name="Zaremba-Niedzwiedzka K."/>
            <person name="Martijn J."/>
            <person name="Lind A.E."/>
            <person name="van Eijk R."/>
            <person name="Schleper C."/>
            <person name="Guy L."/>
            <person name="Ettema T.J."/>
        </authorList>
    </citation>
    <scope>NUCLEOTIDE SEQUENCE</scope>
</reference>
<protein>
    <recommendedName>
        <fullName evidence="2">Bulb-type lectin domain-containing protein</fullName>
    </recommendedName>
</protein>
<comment type="caution">
    <text evidence="1">The sequence shown here is derived from an EMBL/GenBank/DDBJ whole genome shotgun (WGS) entry which is preliminary data.</text>
</comment>
<dbReference type="PANTHER" id="PTHR35580">
    <property type="entry name" value="CELL SURFACE GLYCOPROTEIN (S-LAYER PROTEIN)-LIKE PROTEIN"/>
    <property type="match status" value="1"/>
</dbReference>
<feature type="non-terminal residue" evidence="1">
    <location>
        <position position="1"/>
    </location>
</feature>
<dbReference type="EMBL" id="LAZR01045697">
    <property type="protein sequence ID" value="KKK98255.1"/>
    <property type="molecule type" value="Genomic_DNA"/>
</dbReference>
<gene>
    <name evidence="1" type="ORF">LCGC14_2644580</name>
</gene>
<evidence type="ECO:0008006" key="2">
    <source>
        <dbReference type="Google" id="ProtNLM"/>
    </source>
</evidence>
<dbReference type="Gene3D" id="2.120.10.30">
    <property type="entry name" value="TolB, C-terminal domain"/>
    <property type="match status" value="2"/>
</dbReference>
<name>A0A0F9AIW5_9ZZZZ</name>
<organism evidence="1">
    <name type="scientific">marine sediment metagenome</name>
    <dbReference type="NCBI Taxonomy" id="412755"/>
    <lineage>
        <taxon>unclassified sequences</taxon>
        <taxon>metagenomes</taxon>
        <taxon>ecological metagenomes</taxon>
    </lineage>
</organism>
<dbReference type="SUPFAM" id="SSF101898">
    <property type="entry name" value="NHL repeat"/>
    <property type="match status" value="1"/>
</dbReference>
<dbReference type="InterPro" id="IPR010620">
    <property type="entry name" value="SBBP_repeat"/>
</dbReference>